<organism evidence="1 2">
    <name type="scientific">Nitrosomonas supralitoralis</name>
    <dbReference type="NCBI Taxonomy" id="2116706"/>
    <lineage>
        <taxon>Bacteria</taxon>
        <taxon>Pseudomonadati</taxon>
        <taxon>Pseudomonadota</taxon>
        <taxon>Betaproteobacteria</taxon>
        <taxon>Nitrosomonadales</taxon>
        <taxon>Nitrosomonadaceae</taxon>
        <taxon>Nitrosomonas</taxon>
    </lineage>
</organism>
<dbReference type="PANTHER" id="PTHR37691:SF1">
    <property type="entry name" value="BLR3518 PROTEIN"/>
    <property type="match status" value="1"/>
</dbReference>
<dbReference type="RefSeq" id="WP_106707690.1">
    <property type="nucleotide sequence ID" value="NZ_PXXU01000047.1"/>
</dbReference>
<comment type="caution">
    <text evidence="1">The sequence shown here is derived from an EMBL/GenBank/DDBJ whole genome shotgun (WGS) entry which is preliminary data.</text>
</comment>
<protein>
    <submittedName>
        <fullName evidence="1">Uncharacterized protein</fullName>
    </submittedName>
</protein>
<dbReference type="AlphaFoldDB" id="A0A2P7NSV3"/>
<keyword evidence="2" id="KW-1185">Reference proteome</keyword>
<reference evidence="1 2" key="1">
    <citation type="submission" date="2018-03" db="EMBL/GenBank/DDBJ databases">
        <title>Draft genome of Nitrosomonas supralitoralis APG5.</title>
        <authorList>
            <person name="Urakawa H."/>
            <person name="Lopez J.V."/>
        </authorList>
    </citation>
    <scope>NUCLEOTIDE SEQUENCE [LARGE SCALE GENOMIC DNA]</scope>
    <source>
        <strain evidence="1 2">APG5</strain>
    </source>
</reference>
<evidence type="ECO:0000313" key="1">
    <source>
        <dbReference type="EMBL" id="PSJ16508.1"/>
    </source>
</evidence>
<dbReference type="Gene3D" id="3.40.1260.10">
    <property type="entry name" value="DsrEFH-like"/>
    <property type="match status" value="1"/>
</dbReference>
<proteinExistence type="predicted"/>
<accession>A0A2P7NSV3</accession>
<dbReference type="Proteomes" id="UP000241912">
    <property type="component" value="Unassembled WGS sequence"/>
</dbReference>
<dbReference type="InterPro" id="IPR003787">
    <property type="entry name" value="Sulphur_relay_DsrE/F-like"/>
</dbReference>
<dbReference type="Pfam" id="PF02635">
    <property type="entry name" value="DsrE"/>
    <property type="match status" value="1"/>
</dbReference>
<dbReference type="SUPFAM" id="SSF75169">
    <property type="entry name" value="DsrEFH-like"/>
    <property type="match status" value="1"/>
</dbReference>
<dbReference type="OrthoDB" id="5295901at2"/>
<evidence type="ECO:0000313" key="2">
    <source>
        <dbReference type="Proteomes" id="UP000241912"/>
    </source>
</evidence>
<sequence>MQNKFLITCFFLVFILFISGISFMSIAADHKESHKTKLAHYVVIEAVSGDAKEWENLMNNTENILMAFETESTKVEIVSHGHGLNMLLKNTDKNPHARMQKLHESGVVFAACQNTMKRMNLTQEDLVTFAIVVDSGVAEVIRKQENGWIYISR</sequence>
<name>A0A2P7NSV3_9PROT</name>
<gene>
    <name evidence="1" type="ORF">C7H79_13010</name>
</gene>
<dbReference type="EMBL" id="PXXU01000047">
    <property type="protein sequence ID" value="PSJ16508.1"/>
    <property type="molecule type" value="Genomic_DNA"/>
</dbReference>
<dbReference type="InterPro" id="IPR027396">
    <property type="entry name" value="DsrEFH-like"/>
</dbReference>
<dbReference type="PANTHER" id="PTHR37691">
    <property type="entry name" value="BLR3518 PROTEIN"/>
    <property type="match status" value="1"/>
</dbReference>